<reference evidence="2 3" key="1">
    <citation type="submission" date="2018-09" db="EMBL/GenBank/DDBJ databases">
        <title>Complete genome sequence of Euzebya sp. DY32-46 isolated from seawater of Pacific Ocean.</title>
        <authorList>
            <person name="Xu L."/>
            <person name="Wu Y.-H."/>
            <person name="Xu X.-W."/>
        </authorList>
    </citation>
    <scope>NUCLEOTIDE SEQUENCE [LARGE SCALE GENOMIC DNA]</scope>
    <source>
        <strain evidence="2 3">DY32-46</strain>
    </source>
</reference>
<dbReference type="Gene3D" id="3.30.450.30">
    <property type="entry name" value="Dynein light chain 2a, cytoplasmic"/>
    <property type="match status" value="1"/>
</dbReference>
<dbReference type="InterPro" id="IPR053141">
    <property type="entry name" value="Mycobact_SerProt_Inhib_Rv3364c"/>
</dbReference>
<proteinExistence type="predicted"/>
<accession>A0A346XV42</accession>
<dbReference type="Pfam" id="PF03259">
    <property type="entry name" value="Robl_LC7"/>
    <property type="match status" value="1"/>
</dbReference>
<sequence>MNVNHLSDDARNLNWLVANFTSKVPGVANTLVLSADGLPLALSDNLDRDAADQLSAIASGLSSLTQGAARCLAAGAVKQAIVEMEAGFLFVQTISDGSILSVLTTTDADLGLIGYEMALLVSRVGDVLTPALRVELQAALPS</sequence>
<gene>
    <name evidence="2" type="ORF">DVS28_a1390</name>
</gene>
<dbReference type="InterPro" id="IPR004942">
    <property type="entry name" value="Roadblock/LAMTOR2_dom"/>
</dbReference>
<dbReference type="KEGG" id="euz:DVS28_a1390"/>
<evidence type="ECO:0000313" key="3">
    <source>
        <dbReference type="Proteomes" id="UP000264006"/>
    </source>
</evidence>
<dbReference type="EMBL" id="CP031165">
    <property type="protein sequence ID" value="AXV06089.1"/>
    <property type="molecule type" value="Genomic_DNA"/>
</dbReference>
<dbReference type="PANTHER" id="PTHR36222:SF1">
    <property type="entry name" value="SERINE PROTEASE INHIBITOR RV3364C"/>
    <property type="match status" value="1"/>
</dbReference>
<organism evidence="2 3">
    <name type="scientific">Euzebya pacifica</name>
    <dbReference type="NCBI Taxonomy" id="1608957"/>
    <lineage>
        <taxon>Bacteria</taxon>
        <taxon>Bacillati</taxon>
        <taxon>Actinomycetota</taxon>
        <taxon>Nitriliruptoria</taxon>
        <taxon>Euzebyales</taxon>
    </lineage>
</organism>
<evidence type="ECO:0000313" key="2">
    <source>
        <dbReference type="EMBL" id="AXV06089.1"/>
    </source>
</evidence>
<protein>
    <recommendedName>
        <fullName evidence="1">Roadblock/LAMTOR2 domain-containing protein</fullName>
    </recommendedName>
</protein>
<feature type="domain" description="Roadblock/LAMTOR2" evidence="1">
    <location>
        <begin position="14"/>
        <end position="104"/>
    </location>
</feature>
<evidence type="ECO:0000259" key="1">
    <source>
        <dbReference type="SMART" id="SM00960"/>
    </source>
</evidence>
<dbReference type="AlphaFoldDB" id="A0A346XV42"/>
<dbReference type="Proteomes" id="UP000264006">
    <property type="component" value="Chromosome"/>
</dbReference>
<dbReference type="PANTHER" id="PTHR36222">
    <property type="entry name" value="SERINE PROTEASE INHIBITOR RV3364C"/>
    <property type="match status" value="1"/>
</dbReference>
<dbReference type="SMART" id="SM00960">
    <property type="entry name" value="Robl_LC7"/>
    <property type="match status" value="1"/>
</dbReference>
<dbReference type="SUPFAM" id="SSF103196">
    <property type="entry name" value="Roadblock/LC7 domain"/>
    <property type="match status" value="1"/>
</dbReference>
<keyword evidence="3" id="KW-1185">Reference proteome</keyword>
<name>A0A346XV42_9ACTN</name>